<name>A0A7W7P062_PSENT</name>
<keyword evidence="4" id="KW-0281">Fimbrium</keyword>
<protein>
    <submittedName>
        <fullName evidence="6">Major type 1 subunit fimbrin (Pilin)</fullName>
    </submittedName>
</protein>
<keyword evidence="3 5" id="KW-0732">Signal</keyword>
<evidence type="ECO:0000313" key="7">
    <source>
        <dbReference type="Proteomes" id="UP000566995"/>
    </source>
</evidence>
<comment type="caution">
    <text evidence="6">The sequence shown here is derived from an EMBL/GenBank/DDBJ whole genome shotgun (WGS) entry which is preliminary data.</text>
</comment>
<dbReference type="Pfam" id="PF16970">
    <property type="entry name" value="FimA"/>
    <property type="match status" value="1"/>
</dbReference>
<comment type="subcellular location">
    <subcellularLocation>
        <location evidence="1">Fimbrium</location>
    </subcellularLocation>
</comment>
<sequence length="179" mass="17872">MKKALISFTTLAALIAAAHQAEAADGTLTFNGKVQDVTCTIKINGAGTGDGTVTLPTVSKTSLAGVGTTGGDTNFTIDLSGCTGSEASGNPGVAVFFEPGANVTSQGRLKNTGSGAQEVDLAIFRDGTSLQLGTAPASAFTNLSGTGASMPFTVKYYSNSATPSAGEVNSSVTYSIVYP</sequence>
<dbReference type="PANTHER" id="PTHR33420">
    <property type="entry name" value="FIMBRIAL SUBUNIT ELFA-RELATED"/>
    <property type="match status" value="1"/>
</dbReference>
<dbReference type="InterPro" id="IPR039458">
    <property type="entry name" value="FimA-like"/>
</dbReference>
<dbReference type="GO" id="GO:0043709">
    <property type="term" value="P:cell adhesion involved in single-species biofilm formation"/>
    <property type="evidence" value="ECO:0007669"/>
    <property type="project" value="TreeGrafter"/>
</dbReference>
<feature type="chain" id="PRO_5030962840" evidence="5">
    <location>
        <begin position="24"/>
        <end position="179"/>
    </location>
</feature>
<dbReference type="RefSeq" id="WP_184586637.1">
    <property type="nucleotide sequence ID" value="NZ_JACHLI010000003.1"/>
</dbReference>
<dbReference type="AlphaFoldDB" id="A0A7W7P062"/>
<dbReference type="GO" id="GO:0009289">
    <property type="term" value="C:pilus"/>
    <property type="evidence" value="ECO:0007669"/>
    <property type="project" value="UniProtKB-SubCell"/>
</dbReference>
<evidence type="ECO:0000256" key="2">
    <source>
        <dbReference type="ARBA" id="ARBA00006671"/>
    </source>
</evidence>
<evidence type="ECO:0000256" key="3">
    <source>
        <dbReference type="ARBA" id="ARBA00022729"/>
    </source>
</evidence>
<organism evidence="6 7">
    <name type="scientific">Pseudomonas nitroreducens</name>
    <dbReference type="NCBI Taxonomy" id="46680"/>
    <lineage>
        <taxon>Bacteria</taxon>
        <taxon>Pseudomonadati</taxon>
        <taxon>Pseudomonadota</taxon>
        <taxon>Gammaproteobacteria</taxon>
        <taxon>Pseudomonadales</taxon>
        <taxon>Pseudomonadaceae</taxon>
        <taxon>Pseudomonas</taxon>
    </lineage>
</organism>
<dbReference type="Gene3D" id="2.60.40.1090">
    <property type="entry name" value="Fimbrial-type adhesion domain"/>
    <property type="match status" value="1"/>
</dbReference>
<proteinExistence type="inferred from homology"/>
<dbReference type="InterPro" id="IPR050263">
    <property type="entry name" value="Bact_Fimbrial_Adh_Pro"/>
</dbReference>
<dbReference type="EMBL" id="JACHLI010000003">
    <property type="protein sequence ID" value="MBB4862309.1"/>
    <property type="molecule type" value="Genomic_DNA"/>
</dbReference>
<accession>A0A7W7P062</accession>
<reference evidence="6 7" key="1">
    <citation type="submission" date="2020-08" db="EMBL/GenBank/DDBJ databases">
        <title>Functional genomics of gut bacteria from endangered species of beetles.</title>
        <authorList>
            <person name="Carlos-Shanley C."/>
        </authorList>
    </citation>
    <scope>NUCLEOTIDE SEQUENCE [LARGE SCALE GENOMIC DNA]</scope>
    <source>
        <strain evidence="6 7">S00179</strain>
    </source>
</reference>
<dbReference type="Proteomes" id="UP000566995">
    <property type="component" value="Unassembled WGS sequence"/>
</dbReference>
<dbReference type="PANTHER" id="PTHR33420:SF3">
    <property type="entry name" value="FIMBRIAL SUBUNIT ELFA"/>
    <property type="match status" value="1"/>
</dbReference>
<dbReference type="InterPro" id="IPR036937">
    <property type="entry name" value="Adhesion_dom_fimbrial_sf"/>
</dbReference>
<evidence type="ECO:0000256" key="4">
    <source>
        <dbReference type="ARBA" id="ARBA00023263"/>
    </source>
</evidence>
<comment type="similarity">
    <text evidence="2">Belongs to the fimbrial protein family.</text>
</comment>
<dbReference type="SUPFAM" id="SSF49401">
    <property type="entry name" value="Bacterial adhesins"/>
    <property type="match status" value="1"/>
</dbReference>
<dbReference type="InterPro" id="IPR008966">
    <property type="entry name" value="Adhesion_dom_sf"/>
</dbReference>
<evidence type="ECO:0000256" key="5">
    <source>
        <dbReference type="SAM" id="SignalP"/>
    </source>
</evidence>
<gene>
    <name evidence="6" type="ORF">HNP46_001147</name>
</gene>
<evidence type="ECO:0000313" key="6">
    <source>
        <dbReference type="EMBL" id="MBB4862309.1"/>
    </source>
</evidence>
<feature type="signal peptide" evidence="5">
    <location>
        <begin position="1"/>
        <end position="23"/>
    </location>
</feature>
<evidence type="ECO:0000256" key="1">
    <source>
        <dbReference type="ARBA" id="ARBA00004561"/>
    </source>
</evidence>